<protein>
    <recommendedName>
        <fullName evidence="5">Lipoprotein</fullName>
    </recommendedName>
</protein>
<dbReference type="EMBL" id="JABZGR010000025">
    <property type="protein sequence ID" value="MBF0970847.1"/>
    <property type="molecule type" value="Genomic_DNA"/>
</dbReference>
<organism evidence="3 4">
    <name type="scientific">Alloprevotella tannerae</name>
    <dbReference type="NCBI Taxonomy" id="76122"/>
    <lineage>
        <taxon>Bacteria</taxon>
        <taxon>Pseudomonadati</taxon>
        <taxon>Bacteroidota</taxon>
        <taxon>Bacteroidia</taxon>
        <taxon>Bacteroidales</taxon>
        <taxon>Prevotellaceae</taxon>
        <taxon>Alloprevotella</taxon>
    </lineage>
</organism>
<feature type="signal peptide" evidence="2">
    <location>
        <begin position="1"/>
        <end position="26"/>
    </location>
</feature>
<dbReference type="Proteomes" id="UP000704068">
    <property type="component" value="Unassembled WGS sequence"/>
</dbReference>
<feature type="region of interest" description="Disordered" evidence="1">
    <location>
        <begin position="27"/>
        <end position="60"/>
    </location>
</feature>
<dbReference type="AlphaFoldDB" id="A0A929RWY8"/>
<feature type="compositionally biased region" description="Basic and acidic residues" evidence="1">
    <location>
        <begin position="28"/>
        <end position="38"/>
    </location>
</feature>
<proteinExistence type="predicted"/>
<evidence type="ECO:0000256" key="1">
    <source>
        <dbReference type="SAM" id="MobiDB-lite"/>
    </source>
</evidence>
<evidence type="ECO:0000256" key="2">
    <source>
        <dbReference type="SAM" id="SignalP"/>
    </source>
</evidence>
<keyword evidence="2" id="KW-0732">Signal</keyword>
<name>A0A929RWY8_9BACT</name>
<evidence type="ECO:0000313" key="3">
    <source>
        <dbReference type="EMBL" id="MBF0970847.1"/>
    </source>
</evidence>
<sequence length="329" mass="37314">MKKFYKSIFSAVLLLCSLSVSLTACSHEGSETPEKPNTEDPSSDGTTPNKPNPDTPQQKGDSILAQLVPTPAAESGQDLEGFLVGDKIYYDLKITDAKGAESSTYTLDLEGAGRVENHRQIGKDFALFVAKVKADGSAKDWNEVKSFPYTLPSKGDYRLMYKSKTDGTFDHKYQLKRQSKGKSDSKTTNLPIVFYVLDVDIAYAVEKLSVPYDERVRYLMGIKIKCGSLPTDKLLETFDPNFPKGRSYTFKLVYKNEDYTDSFQPNVYQRFYHSGYVVYDKRKGEPDLDYLSRDIKDLIITIKTAANVAPLKFRFKKLGVRRDDDWRRK</sequence>
<dbReference type="RefSeq" id="WP_303764491.1">
    <property type="nucleotide sequence ID" value="NZ_JABZGR010000025.1"/>
</dbReference>
<gene>
    <name evidence="3" type="ORF">HXK21_07390</name>
</gene>
<accession>A0A929RWY8</accession>
<dbReference type="PROSITE" id="PS51257">
    <property type="entry name" value="PROKAR_LIPOPROTEIN"/>
    <property type="match status" value="1"/>
</dbReference>
<feature type="compositionally biased region" description="Polar residues" evidence="1">
    <location>
        <begin position="39"/>
        <end position="49"/>
    </location>
</feature>
<evidence type="ECO:0000313" key="4">
    <source>
        <dbReference type="Proteomes" id="UP000704068"/>
    </source>
</evidence>
<comment type="caution">
    <text evidence="3">The sequence shown here is derived from an EMBL/GenBank/DDBJ whole genome shotgun (WGS) entry which is preliminary data.</text>
</comment>
<reference evidence="3" key="1">
    <citation type="submission" date="2020-04" db="EMBL/GenBank/DDBJ databases">
        <title>Deep metagenomics examines the oral microbiome during advanced dental caries in children, revealing novel taxa and co-occurrences with host molecules.</title>
        <authorList>
            <person name="Baker J.L."/>
            <person name="Morton J.T."/>
            <person name="Dinis M."/>
            <person name="Alvarez R."/>
            <person name="Tran N.C."/>
            <person name="Knight R."/>
            <person name="Edlund A."/>
        </authorList>
    </citation>
    <scope>NUCLEOTIDE SEQUENCE</scope>
    <source>
        <strain evidence="3">JCVI_34_bin.1</strain>
    </source>
</reference>
<feature type="chain" id="PRO_5037296117" description="Lipoprotein" evidence="2">
    <location>
        <begin position="27"/>
        <end position="329"/>
    </location>
</feature>
<evidence type="ECO:0008006" key="5">
    <source>
        <dbReference type="Google" id="ProtNLM"/>
    </source>
</evidence>